<evidence type="ECO:0000313" key="2">
    <source>
        <dbReference type="Proteomes" id="UP000689195"/>
    </source>
</evidence>
<gene>
    <name evidence="1" type="ORF">PPENT_87.1.T0500202</name>
</gene>
<sequence length="478" mass="56391">MLASIEILTKNERLKISQESERKKFKITGQTILKGDHISNYDFSKRLSNESDKGNQQALLMKIGYSVTDDHNQDYERRNRGYSISTDIQSGNRLATLKSDSNTIVKRGQSTEMNNNSQFMNCQRTNIYNARTIRKTFQYDDSDSGLENLNDNTNNKIDNNTQIINKKVSFEKEKISNIPTMIKFKFQRIRRCFQIIKALFRMKTLCKQKKSSWALKQEILRRNQRSLKFNENLTMIKIKQWTQMVFSKMISIIQQKKLDKCKLNFIDNPESMSLLEKDQAIIFILNIFTFSMSNLVIMSSSTNLLKELQIIMYQEQFFEYRKIFSKFVSQRANYINQQYQELNQQEKQIILSECIIINYLITSLVKLTETIDILKCNKSSIEFLIRCLISLIQYFFIQHFINFPKVEMKNQKITFSQYQLGRNSTSIIILQTNQIKSDDLIFGTYTEQQLKDFISKDNWLEANKKKMSQIVTNVNSVF</sequence>
<reference evidence="1" key="1">
    <citation type="submission" date="2021-01" db="EMBL/GenBank/DDBJ databases">
        <authorList>
            <consortium name="Genoscope - CEA"/>
            <person name="William W."/>
        </authorList>
    </citation>
    <scope>NUCLEOTIDE SEQUENCE</scope>
</reference>
<protein>
    <submittedName>
        <fullName evidence="1">Uncharacterized protein</fullName>
    </submittedName>
</protein>
<comment type="caution">
    <text evidence="1">The sequence shown here is derived from an EMBL/GenBank/DDBJ whole genome shotgun (WGS) entry which is preliminary data.</text>
</comment>
<dbReference type="AlphaFoldDB" id="A0A8S1UY95"/>
<name>A0A8S1UY95_9CILI</name>
<evidence type="ECO:0000313" key="1">
    <source>
        <dbReference type="EMBL" id="CAD8169183.1"/>
    </source>
</evidence>
<dbReference type="EMBL" id="CAJJDO010000050">
    <property type="protein sequence ID" value="CAD8169183.1"/>
    <property type="molecule type" value="Genomic_DNA"/>
</dbReference>
<accession>A0A8S1UY95</accession>
<dbReference type="Proteomes" id="UP000689195">
    <property type="component" value="Unassembled WGS sequence"/>
</dbReference>
<keyword evidence="2" id="KW-1185">Reference proteome</keyword>
<proteinExistence type="predicted"/>
<organism evidence="1 2">
    <name type="scientific">Paramecium pentaurelia</name>
    <dbReference type="NCBI Taxonomy" id="43138"/>
    <lineage>
        <taxon>Eukaryota</taxon>
        <taxon>Sar</taxon>
        <taxon>Alveolata</taxon>
        <taxon>Ciliophora</taxon>
        <taxon>Intramacronucleata</taxon>
        <taxon>Oligohymenophorea</taxon>
        <taxon>Peniculida</taxon>
        <taxon>Parameciidae</taxon>
        <taxon>Paramecium</taxon>
    </lineage>
</organism>
<dbReference type="OrthoDB" id="297717at2759"/>